<dbReference type="EMBL" id="HG934468">
    <property type="protein sequence ID" value="CDN30880.1"/>
    <property type="molecule type" value="Genomic_DNA"/>
</dbReference>
<reference evidence="2 3" key="1">
    <citation type="journal article" date="2015" name="Genome Announc.">
        <title>Complete Genome Sequence of the Novel Leech Symbiont Mucinivorans hirudinis M3T.</title>
        <authorList>
            <person name="Nelson M.C."/>
            <person name="Bomar L."/>
            <person name="Graf J."/>
        </authorList>
    </citation>
    <scope>NUCLEOTIDE SEQUENCE [LARGE SCALE GENOMIC DNA]</scope>
    <source>
        <strain evidence="3">M3</strain>
    </source>
</reference>
<keyword evidence="1" id="KW-0472">Membrane</keyword>
<keyword evidence="1" id="KW-1133">Transmembrane helix</keyword>
<evidence type="ECO:0000313" key="3">
    <source>
        <dbReference type="Proteomes" id="UP000027616"/>
    </source>
</evidence>
<dbReference type="OrthoDB" id="869432at2"/>
<organism evidence="2 3">
    <name type="scientific">Mucinivorans hirudinis</name>
    <dbReference type="NCBI Taxonomy" id="1433126"/>
    <lineage>
        <taxon>Bacteria</taxon>
        <taxon>Pseudomonadati</taxon>
        <taxon>Bacteroidota</taxon>
        <taxon>Bacteroidia</taxon>
        <taxon>Bacteroidales</taxon>
        <taxon>Rikenellaceae</taxon>
        <taxon>Mucinivorans</taxon>
    </lineage>
</organism>
<dbReference type="Gene3D" id="3.40.50.1110">
    <property type="entry name" value="SGNH hydrolase"/>
    <property type="match status" value="1"/>
</dbReference>
<evidence type="ECO:0000313" key="2">
    <source>
        <dbReference type="EMBL" id="CDN30880.1"/>
    </source>
</evidence>
<protein>
    <submittedName>
        <fullName evidence="2">Esterase, SGNH hydrolase-type domain</fullName>
    </submittedName>
</protein>
<dbReference type="GO" id="GO:0016788">
    <property type="term" value="F:hydrolase activity, acting on ester bonds"/>
    <property type="evidence" value="ECO:0007669"/>
    <property type="project" value="UniProtKB-ARBA"/>
</dbReference>
<name>A0A060R6Z2_9BACT</name>
<feature type="transmembrane region" description="Helical" evidence="1">
    <location>
        <begin position="12"/>
        <end position="32"/>
    </location>
</feature>
<dbReference type="Proteomes" id="UP000027616">
    <property type="component" value="Chromosome I"/>
</dbReference>
<dbReference type="HOGENOM" id="CLU_074044_0_0_10"/>
<gene>
    <name evidence="2" type="ORF">BN938_0776</name>
</gene>
<dbReference type="STRING" id="1433126.BN938_0776"/>
<dbReference type="InterPro" id="IPR036514">
    <property type="entry name" value="SGNH_hydro_sf"/>
</dbReference>
<keyword evidence="1" id="KW-0812">Transmembrane</keyword>
<evidence type="ECO:0000256" key="1">
    <source>
        <dbReference type="SAM" id="Phobius"/>
    </source>
</evidence>
<proteinExistence type="predicted"/>
<dbReference type="AlphaFoldDB" id="A0A060R6Z2"/>
<sequence length="309" mass="35352">MKISNDIKKFAVKSIVFIVIFAVVDIAFGFVADKLYFTQNRKLTYVIEQSDEDVIIFGASRAVGHYNVAIIADSLSMAVYNAGLGGQNIYVQYAMLKSLLERYTPKVVIFDTFDIDIYKTPPTWDRDKLTLFYPYYNRDTAVREIVDLRSQYDNIKMLSNFVRMNSQPASIAILPLFYGNSEVVCRNGGYVVINENNCYNGSYEKVGDEFGSEIDALKLKYIRKFVELCRENSVECIFVSSPIYGDISSSSIVDDMERLTSELEVEYWNYFNDGEFADAALFKDVKHLNSKGADRYSAKIASRLKQEFR</sequence>
<accession>A0A060R6Z2</accession>
<keyword evidence="2" id="KW-0378">Hydrolase</keyword>
<dbReference type="KEGG" id="rbc:BN938_0776"/>
<dbReference type="SUPFAM" id="SSF52266">
    <property type="entry name" value="SGNH hydrolase"/>
    <property type="match status" value="1"/>
</dbReference>
<keyword evidence="3" id="KW-1185">Reference proteome</keyword>
<dbReference type="eggNOG" id="COG2755">
    <property type="taxonomic scope" value="Bacteria"/>
</dbReference>